<reference evidence="3" key="1">
    <citation type="journal article" date="2012" name="PLoS Genet.">
        <title>The genomes of the fungal plant pathogens Cladosporium fulvum and Dothistroma septosporum reveal adaptation to different hosts and lifestyles but also signatures of common ancestry.</title>
        <authorList>
            <person name="de Wit P.J.G.M."/>
            <person name="van der Burgt A."/>
            <person name="Oekmen B."/>
            <person name="Stergiopoulos I."/>
            <person name="Abd-Elsalam K.A."/>
            <person name="Aerts A.L."/>
            <person name="Bahkali A.H."/>
            <person name="Beenen H.G."/>
            <person name="Chettri P."/>
            <person name="Cox M.P."/>
            <person name="Datema E."/>
            <person name="de Vries R.P."/>
            <person name="Dhillon B."/>
            <person name="Ganley A.R."/>
            <person name="Griffiths S.A."/>
            <person name="Guo Y."/>
            <person name="Hamelin R.C."/>
            <person name="Henrissat B."/>
            <person name="Kabir M.S."/>
            <person name="Jashni M.K."/>
            <person name="Kema G."/>
            <person name="Klaubauf S."/>
            <person name="Lapidus A."/>
            <person name="Levasseur A."/>
            <person name="Lindquist E."/>
            <person name="Mehrabi R."/>
            <person name="Ohm R.A."/>
            <person name="Owen T.J."/>
            <person name="Salamov A."/>
            <person name="Schwelm A."/>
            <person name="Schijlen E."/>
            <person name="Sun H."/>
            <person name="van den Burg H.A."/>
            <person name="van Ham R.C.H.J."/>
            <person name="Zhang S."/>
            <person name="Goodwin S.B."/>
            <person name="Grigoriev I.V."/>
            <person name="Collemare J."/>
            <person name="Bradshaw R.E."/>
        </authorList>
    </citation>
    <scope>NUCLEOTIDE SEQUENCE [LARGE SCALE GENOMIC DNA]</scope>
    <source>
        <strain evidence="3">NZE10 / CBS 128990</strain>
    </source>
</reference>
<gene>
    <name evidence="2" type="ORF">DOTSEDRAFT_97752</name>
</gene>
<reference evidence="2 3" key="2">
    <citation type="journal article" date="2012" name="PLoS Pathog.">
        <title>Diverse lifestyles and strategies of plant pathogenesis encoded in the genomes of eighteen Dothideomycetes fungi.</title>
        <authorList>
            <person name="Ohm R.A."/>
            <person name="Feau N."/>
            <person name="Henrissat B."/>
            <person name="Schoch C.L."/>
            <person name="Horwitz B.A."/>
            <person name="Barry K.W."/>
            <person name="Condon B.J."/>
            <person name="Copeland A.C."/>
            <person name="Dhillon B."/>
            <person name="Glaser F."/>
            <person name="Hesse C.N."/>
            <person name="Kosti I."/>
            <person name="LaButti K."/>
            <person name="Lindquist E.A."/>
            <person name="Lucas S."/>
            <person name="Salamov A.A."/>
            <person name="Bradshaw R.E."/>
            <person name="Ciuffetti L."/>
            <person name="Hamelin R.C."/>
            <person name="Kema G.H.J."/>
            <person name="Lawrence C."/>
            <person name="Scott J.A."/>
            <person name="Spatafora J.W."/>
            <person name="Turgeon B.G."/>
            <person name="de Wit P.J.G.M."/>
            <person name="Zhong S."/>
            <person name="Goodwin S.B."/>
            <person name="Grigoriev I.V."/>
        </authorList>
    </citation>
    <scope>NUCLEOTIDE SEQUENCE [LARGE SCALE GENOMIC DNA]</scope>
    <source>
        <strain evidence="3">NZE10 / CBS 128990</strain>
    </source>
</reference>
<evidence type="ECO:0000313" key="2">
    <source>
        <dbReference type="EMBL" id="EME45513.1"/>
    </source>
</evidence>
<name>N1PRF1_DOTSN</name>
<dbReference type="Pfam" id="PF06985">
    <property type="entry name" value="HET"/>
    <property type="match status" value="1"/>
</dbReference>
<evidence type="ECO:0000259" key="1">
    <source>
        <dbReference type="Pfam" id="PF06985"/>
    </source>
</evidence>
<feature type="non-terminal residue" evidence="2">
    <location>
        <position position="55"/>
    </location>
</feature>
<dbReference type="InterPro" id="IPR052895">
    <property type="entry name" value="HetReg/Transcr_Mod"/>
</dbReference>
<dbReference type="PANTHER" id="PTHR24148">
    <property type="entry name" value="ANKYRIN REPEAT DOMAIN-CONTAINING PROTEIN 39 HOMOLOG-RELATED"/>
    <property type="match status" value="1"/>
</dbReference>
<dbReference type="PANTHER" id="PTHR24148:SF64">
    <property type="entry name" value="HETEROKARYON INCOMPATIBILITY DOMAIN-CONTAINING PROTEIN"/>
    <property type="match status" value="1"/>
</dbReference>
<proteinExistence type="predicted"/>
<dbReference type="AlphaFoldDB" id="N1PRF1"/>
<dbReference type="OrthoDB" id="3650339at2759"/>
<evidence type="ECO:0000313" key="3">
    <source>
        <dbReference type="Proteomes" id="UP000016933"/>
    </source>
</evidence>
<dbReference type="EMBL" id="KB446538">
    <property type="protein sequence ID" value="EME45513.1"/>
    <property type="molecule type" value="Genomic_DNA"/>
</dbReference>
<sequence length="55" mass="6523">NLYEILLAIWYSNRRTFLWVDNLCINQDDLDEKSQQVLLMGDIYAASRTLIVWMG</sequence>
<dbReference type="HOGENOM" id="CLU_004184_6_3_1"/>
<dbReference type="Proteomes" id="UP000016933">
    <property type="component" value="Unassembled WGS sequence"/>
</dbReference>
<feature type="domain" description="Heterokaryon incompatibility" evidence="1">
    <location>
        <begin position="10"/>
        <end position="55"/>
    </location>
</feature>
<accession>N1PRF1</accession>
<dbReference type="InterPro" id="IPR010730">
    <property type="entry name" value="HET"/>
</dbReference>
<dbReference type="STRING" id="675120.N1PRF1"/>
<feature type="non-terminal residue" evidence="2">
    <location>
        <position position="1"/>
    </location>
</feature>
<keyword evidence="3" id="KW-1185">Reference proteome</keyword>
<protein>
    <recommendedName>
        <fullName evidence="1">Heterokaryon incompatibility domain-containing protein</fullName>
    </recommendedName>
</protein>
<organism evidence="2 3">
    <name type="scientific">Dothistroma septosporum (strain NZE10 / CBS 128990)</name>
    <name type="common">Red band needle blight fungus</name>
    <name type="synonym">Mycosphaerella pini</name>
    <dbReference type="NCBI Taxonomy" id="675120"/>
    <lineage>
        <taxon>Eukaryota</taxon>
        <taxon>Fungi</taxon>
        <taxon>Dikarya</taxon>
        <taxon>Ascomycota</taxon>
        <taxon>Pezizomycotina</taxon>
        <taxon>Dothideomycetes</taxon>
        <taxon>Dothideomycetidae</taxon>
        <taxon>Mycosphaerellales</taxon>
        <taxon>Mycosphaerellaceae</taxon>
        <taxon>Dothistroma</taxon>
    </lineage>
</organism>